<dbReference type="AlphaFoldDB" id="A0AAE0ED19"/>
<dbReference type="EMBL" id="JANJYJ010000003">
    <property type="protein sequence ID" value="KAK3223806.1"/>
    <property type="molecule type" value="Genomic_DNA"/>
</dbReference>
<gene>
    <name evidence="2" type="ORF">Dsin_010831</name>
</gene>
<organism evidence="2 3">
    <name type="scientific">Dipteronia sinensis</name>
    <dbReference type="NCBI Taxonomy" id="43782"/>
    <lineage>
        <taxon>Eukaryota</taxon>
        <taxon>Viridiplantae</taxon>
        <taxon>Streptophyta</taxon>
        <taxon>Embryophyta</taxon>
        <taxon>Tracheophyta</taxon>
        <taxon>Spermatophyta</taxon>
        <taxon>Magnoliopsida</taxon>
        <taxon>eudicotyledons</taxon>
        <taxon>Gunneridae</taxon>
        <taxon>Pentapetalae</taxon>
        <taxon>rosids</taxon>
        <taxon>malvids</taxon>
        <taxon>Sapindales</taxon>
        <taxon>Sapindaceae</taxon>
        <taxon>Hippocastanoideae</taxon>
        <taxon>Acereae</taxon>
        <taxon>Dipteronia</taxon>
    </lineage>
</organism>
<evidence type="ECO:0000259" key="1">
    <source>
        <dbReference type="Pfam" id="PF14392"/>
    </source>
</evidence>
<feature type="domain" description="Zinc knuckle CX2CX4HX4C" evidence="1">
    <location>
        <begin position="7"/>
        <end position="54"/>
    </location>
</feature>
<reference evidence="2" key="1">
    <citation type="journal article" date="2023" name="Plant J.">
        <title>Genome sequences and population genomics provide insights into the demographic history, inbreeding, and mutation load of two 'living fossil' tree species of Dipteronia.</title>
        <authorList>
            <person name="Feng Y."/>
            <person name="Comes H.P."/>
            <person name="Chen J."/>
            <person name="Zhu S."/>
            <person name="Lu R."/>
            <person name="Zhang X."/>
            <person name="Li P."/>
            <person name="Qiu J."/>
            <person name="Olsen K.M."/>
            <person name="Qiu Y."/>
        </authorList>
    </citation>
    <scope>NUCLEOTIDE SEQUENCE</scope>
    <source>
        <strain evidence="2">NBL</strain>
    </source>
</reference>
<dbReference type="Pfam" id="PF14392">
    <property type="entry name" value="zf-CCHC_4"/>
    <property type="match status" value="1"/>
</dbReference>
<accession>A0AAE0ED19</accession>
<evidence type="ECO:0000313" key="2">
    <source>
        <dbReference type="EMBL" id="KAK3223806.1"/>
    </source>
</evidence>
<dbReference type="InterPro" id="IPR025836">
    <property type="entry name" value="Zn_knuckle_CX2CX4HX4C"/>
</dbReference>
<sequence length="145" mass="16123">MRVKVRIDIFKPLKHWLRLKLGKHEEVTMLSLKYERLPEFCYACGRIGQGIKECSDEEARRVVLEGSPTKYGSWLKATIPEKVTLKPVGGDGPSQTDAMCVEGPDEEWAGPQMELSFPNCISTADPPNEAVAQHIPNLGVTKTIS</sequence>
<name>A0AAE0ED19_9ROSI</name>
<comment type="caution">
    <text evidence="2">The sequence shown here is derived from an EMBL/GenBank/DDBJ whole genome shotgun (WGS) entry which is preliminary data.</text>
</comment>
<protein>
    <recommendedName>
        <fullName evidence="1">Zinc knuckle CX2CX4HX4C domain-containing protein</fullName>
    </recommendedName>
</protein>
<dbReference type="Proteomes" id="UP001281410">
    <property type="component" value="Unassembled WGS sequence"/>
</dbReference>
<keyword evidence="3" id="KW-1185">Reference proteome</keyword>
<proteinExistence type="predicted"/>
<evidence type="ECO:0000313" key="3">
    <source>
        <dbReference type="Proteomes" id="UP001281410"/>
    </source>
</evidence>